<evidence type="ECO:0000259" key="2">
    <source>
        <dbReference type="Pfam" id="PF24883"/>
    </source>
</evidence>
<dbReference type="Gene3D" id="3.40.50.300">
    <property type="entry name" value="P-loop containing nucleotide triphosphate hydrolases"/>
    <property type="match status" value="1"/>
</dbReference>
<dbReference type="KEGG" id="cput:CONPUDRAFT_24091"/>
<dbReference type="Pfam" id="PF24883">
    <property type="entry name" value="NPHP3_N"/>
    <property type="match status" value="1"/>
</dbReference>
<accession>A0A5M3MML7</accession>
<keyword evidence="1" id="KW-0677">Repeat</keyword>
<proteinExistence type="predicted"/>
<name>A0A5M3MML7_CONPW</name>
<evidence type="ECO:0000256" key="1">
    <source>
        <dbReference type="ARBA" id="ARBA00022737"/>
    </source>
</evidence>
<dbReference type="InterPro" id="IPR027417">
    <property type="entry name" value="P-loop_NTPase"/>
</dbReference>
<evidence type="ECO:0000313" key="3">
    <source>
        <dbReference type="EMBL" id="EIW80260.1"/>
    </source>
</evidence>
<dbReference type="AlphaFoldDB" id="A0A5M3MML7"/>
<dbReference type="RefSeq" id="XP_007768955.1">
    <property type="nucleotide sequence ID" value="XM_007770765.1"/>
</dbReference>
<dbReference type="InterPro" id="IPR056884">
    <property type="entry name" value="NPHP3-like_N"/>
</dbReference>
<sequence length="131" mass="14653">GAIYDSAEREPHSRCLPGTRTDFLQSLRTTVQSESPNVIWIIGDSGSGKSTVSHTFADELREKGLLAGTFFFSRNTPQRSTFDLVFLTIAYQLGLKHDRARAIITKAISDDPSLIYPTKSHRDQLEKLVIQ</sequence>
<gene>
    <name evidence="3" type="ORF">CONPUDRAFT_24091</name>
</gene>
<comment type="caution">
    <text evidence="3">The sequence shown here is derived from an EMBL/GenBank/DDBJ whole genome shotgun (WGS) entry which is preliminary data.</text>
</comment>
<feature type="non-terminal residue" evidence="3">
    <location>
        <position position="1"/>
    </location>
</feature>
<organism evidence="3 4">
    <name type="scientific">Coniophora puteana (strain RWD-64-598)</name>
    <name type="common">Brown rot fungus</name>
    <dbReference type="NCBI Taxonomy" id="741705"/>
    <lineage>
        <taxon>Eukaryota</taxon>
        <taxon>Fungi</taxon>
        <taxon>Dikarya</taxon>
        <taxon>Basidiomycota</taxon>
        <taxon>Agaricomycotina</taxon>
        <taxon>Agaricomycetes</taxon>
        <taxon>Agaricomycetidae</taxon>
        <taxon>Boletales</taxon>
        <taxon>Coniophorineae</taxon>
        <taxon>Coniophoraceae</taxon>
        <taxon>Coniophora</taxon>
    </lineage>
</organism>
<evidence type="ECO:0000313" key="4">
    <source>
        <dbReference type="Proteomes" id="UP000053558"/>
    </source>
</evidence>
<dbReference type="EMBL" id="JH711579">
    <property type="protein sequence ID" value="EIW80260.1"/>
    <property type="molecule type" value="Genomic_DNA"/>
</dbReference>
<reference evidence="4" key="1">
    <citation type="journal article" date="2012" name="Science">
        <title>The Paleozoic origin of enzymatic lignin decomposition reconstructed from 31 fungal genomes.</title>
        <authorList>
            <person name="Floudas D."/>
            <person name="Binder M."/>
            <person name="Riley R."/>
            <person name="Barry K."/>
            <person name="Blanchette R.A."/>
            <person name="Henrissat B."/>
            <person name="Martinez A.T."/>
            <person name="Otillar R."/>
            <person name="Spatafora J.W."/>
            <person name="Yadav J.S."/>
            <person name="Aerts A."/>
            <person name="Benoit I."/>
            <person name="Boyd A."/>
            <person name="Carlson A."/>
            <person name="Copeland A."/>
            <person name="Coutinho P.M."/>
            <person name="de Vries R.P."/>
            <person name="Ferreira P."/>
            <person name="Findley K."/>
            <person name="Foster B."/>
            <person name="Gaskell J."/>
            <person name="Glotzer D."/>
            <person name="Gorecki P."/>
            <person name="Heitman J."/>
            <person name="Hesse C."/>
            <person name="Hori C."/>
            <person name="Igarashi K."/>
            <person name="Jurgens J.A."/>
            <person name="Kallen N."/>
            <person name="Kersten P."/>
            <person name="Kohler A."/>
            <person name="Kuees U."/>
            <person name="Kumar T.K.A."/>
            <person name="Kuo A."/>
            <person name="LaButti K."/>
            <person name="Larrondo L.F."/>
            <person name="Lindquist E."/>
            <person name="Ling A."/>
            <person name="Lombard V."/>
            <person name="Lucas S."/>
            <person name="Lundell T."/>
            <person name="Martin R."/>
            <person name="McLaughlin D.J."/>
            <person name="Morgenstern I."/>
            <person name="Morin E."/>
            <person name="Murat C."/>
            <person name="Nagy L.G."/>
            <person name="Nolan M."/>
            <person name="Ohm R.A."/>
            <person name="Patyshakuliyeva A."/>
            <person name="Rokas A."/>
            <person name="Ruiz-Duenas F.J."/>
            <person name="Sabat G."/>
            <person name="Salamov A."/>
            <person name="Samejima M."/>
            <person name="Schmutz J."/>
            <person name="Slot J.C."/>
            <person name="St John F."/>
            <person name="Stenlid J."/>
            <person name="Sun H."/>
            <person name="Sun S."/>
            <person name="Syed K."/>
            <person name="Tsang A."/>
            <person name="Wiebenga A."/>
            <person name="Young D."/>
            <person name="Pisabarro A."/>
            <person name="Eastwood D.C."/>
            <person name="Martin F."/>
            <person name="Cullen D."/>
            <person name="Grigoriev I.V."/>
            <person name="Hibbett D.S."/>
        </authorList>
    </citation>
    <scope>NUCLEOTIDE SEQUENCE [LARGE SCALE GENOMIC DNA]</scope>
    <source>
        <strain evidence="4">RWD-64-598 SS2</strain>
    </source>
</reference>
<dbReference type="SUPFAM" id="SSF52540">
    <property type="entry name" value="P-loop containing nucleoside triphosphate hydrolases"/>
    <property type="match status" value="1"/>
</dbReference>
<dbReference type="Proteomes" id="UP000053558">
    <property type="component" value="Unassembled WGS sequence"/>
</dbReference>
<dbReference type="GeneID" id="19206572"/>
<feature type="domain" description="Nephrocystin 3-like N-terminal" evidence="2">
    <location>
        <begin position="19"/>
        <end position="129"/>
    </location>
</feature>
<keyword evidence="4" id="KW-1185">Reference proteome</keyword>
<protein>
    <recommendedName>
        <fullName evidence="2">Nephrocystin 3-like N-terminal domain-containing protein</fullName>
    </recommendedName>
</protein>
<dbReference type="OrthoDB" id="3027122at2759"/>
<feature type="non-terminal residue" evidence="3">
    <location>
        <position position="131"/>
    </location>
</feature>